<evidence type="ECO:0000259" key="2">
    <source>
        <dbReference type="Pfam" id="PF00534"/>
    </source>
</evidence>
<reference evidence="4 5" key="1">
    <citation type="submission" date="2019-10" db="EMBL/GenBank/DDBJ databases">
        <title>Extracellular Electron Transfer in a Candidatus Methanoperedens spp. Enrichment Culture.</title>
        <authorList>
            <person name="Berger S."/>
            <person name="Rangel Shaw D."/>
            <person name="Berben T."/>
            <person name="In 'T Zandt M."/>
            <person name="Frank J."/>
            <person name="Reimann J."/>
            <person name="Jetten M.S.M."/>
            <person name="Welte C.U."/>
        </authorList>
    </citation>
    <scope>NUCLEOTIDE SEQUENCE [LARGE SCALE GENOMIC DNA]</scope>
    <source>
        <strain evidence="4">SB12</strain>
    </source>
</reference>
<organism evidence="4 5">
    <name type="scientific">Leptonema illini</name>
    <dbReference type="NCBI Taxonomy" id="183"/>
    <lineage>
        <taxon>Bacteria</taxon>
        <taxon>Pseudomonadati</taxon>
        <taxon>Spirochaetota</taxon>
        <taxon>Spirochaetia</taxon>
        <taxon>Leptospirales</taxon>
        <taxon>Leptospiraceae</taxon>
        <taxon>Leptonema</taxon>
    </lineage>
</organism>
<dbReference type="InterPro" id="IPR001296">
    <property type="entry name" value="Glyco_trans_1"/>
</dbReference>
<comment type="caution">
    <text evidence="4">The sequence shown here is derived from an EMBL/GenBank/DDBJ whole genome shotgun (WGS) entry which is preliminary data.</text>
</comment>
<evidence type="ECO:0000259" key="3">
    <source>
        <dbReference type="Pfam" id="PF13439"/>
    </source>
</evidence>
<sequence length="369" mass="41089">MKIWYDARMLGFSGIGTQVQHTLAELFQRTDPETVPVGNAATVRKLFPEFKGRVVEFDAPIYSIKEQIRFPSPEKGAILHIPHYAAPVRFLSRSVVVVHDLIHLQSDEFAAPHFRMYARTLLNRVAAKAAAIVTVSNYTRDCLLERYPQAADRTTVIHNGIDHSLFHPASGKEMAQFRKRYDLPEQYLLCVGIGKRHKNVDFLIRALAPLWKNSGTTGKKAALLPLVIGGTGGALPDYVQQAVNEAGVQSHIIVMPRLEEQELRPLYSAASCLLMPSLLEGFGFPVAEAMACGTPVLSSNRASLPEIGENAALYFDPTDEEDLRAKLMELLKRPALADRMAMQGVKRAARFTWEEHVDLLTAVYRRLSG</sequence>
<dbReference type="SUPFAM" id="SSF53756">
    <property type="entry name" value="UDP-Glycosyltransferase/glycogen phosphorylase"/>
    <property type="match status" value="1"/>
</dbReference>
<dbReference type="CDD" id="cd03809">
    <property type="entry name" value="GT4_MtfB-like"/>
    <property type="match status" value="1"/>
</dbReference>
<dbReference type="InterPro" id="IPR028098">
    <property type="entry name" value="Glyco_trans_4-like_N"/>
</dbReference>
<evidence type="ECO:0000256" key="1">
    <source>
        <dbReference type="ARBA" id="ARBA00022679"/>
    </source>
</evidence>
<dbReference type="GO" id="GO:0016757">
    <property type="term" value="F:glycosyltransferase activity"/>
    <property type="evidence" value="ECO:0007669"/>
    <property type="project" value="InterPro"/>
</dbReference>
<dbReference type="Proteomes" id="UP000460298">
    <property type="component" value="Unassembled WGS sequence"/>
</dbReference>
<dbReference type="Pfam" id="PF00534">
    <property type="entry name" value="Glycos_transf_1"/>
    <property type="match status" value="1"/>
</dbReference>
<dbReference type="PANTHER" id="PTHR46401:SF2">
    <property type="entry name" value="GLYCOSYLTRANSFERASE WBBK-RELATED"/>
    <property type="match status" value="1"/>
</dbReference>
<dbReference type="AlphaFoldDB" id="A0A833LYY1"/>
<keyword evidence="1 4" id="KW-0808">Transferase</keyword>
<evidence type="ECO:0000313" key="5">
    <source>
        <dbReference type="Proteomes" id="UP000460298"/>
    </source>
</evidence>
<accession>A0A833LYY1</accession>
<dbReference type="EMBL" id="WBUI01000001">
    <property type="protein sequence ID" value="KAB2935374.1"/>
    <property type="molecule type" value="Genomic_DNA"/>
</dbReference>
<dbReference type="Gene3D" id="3.40.50.2000">
    <property type="entry name" value="Glycogen Phosphorylase B"/>
    <property type="match status" value="2"/>
</dbReference>
<evidence type="ECO:0000313" key="4">
    <source>
        <dbReference type="EMBL" id="KAB2935374.1"/>
    </source>
</evidence>
<dbReference type="GO" id="GO:0009103">
    <property type="term" value="P:lipopolysaccharide biosynthetic process"/>
    <property type="evidence" value="ECO:0007669"/>
    <property type="project" value="TreeGrafter"/>
</dbReference>
<feature type="domain" description="Glycosyltransferase subfamily 4-like N-terminal" evidence="3">
    <location>
        <begin position="78"/>
        <end position="164"/>
    </location>
</feature>
<name>A0A833LYY1_9LEPT</name>
<feature type="domain" description="Glycosyl transferase family 1" evidence="2">
    <location>
        <begin position="182"/>
        <end position="344"/>
    </location>
</feature>
<dbReference type="PANTHER" id="PTHR46401">
    <property type="entry name" value="GLYCOSYLTRANSFERASE WBBK-RELATED"/>
    <property type="match status" value="1"/>
</dbReference>
<gene>
    <name evidence="4" type="ORF">F9K24_01195</name>
</gene>
<proteinExistence type="predicted"/>
<protein>
    <submittedName>
        <fullName evidence="4">Glycosyltransferase family 4 protein</fullName>
    </submittedName>
</protein>
<dbReference type="Pfam" id="PF13439">
    <property type="entry name" value="Glyco_transf_4"/>
    <property type="match status" value="1"/>
</dbReference>